<feature type="compositionally biased region" description="Basic residues" evidence="1">
    <location>
        <begin position="20"/>
        <end position="30"/>
    </location>
</feature>
<dbReference type="Proteomes" id="UP001324427">
    <property type="component" value="Unassembled WGS sequence"/>
</dbReference>
<name>A0AAV9JRZ3_9PEZI</name>
<comment type="caution">
    <text evidence="2">The sequence shown here is derived from an EMBL/GenBank/DDBJ whole genome shotgun (WGS) entry which is preliminary data.</text>
</comment>
<organism evidence="2 3">
    <name type="scientific">Oleoguttula mirabilis</name>
    <dbReference type="NCBI Taxonomy" id="1507867"/>
    <lineage>
        <taxon>Eukaryota</taxon>
        <taxon>Fungi</taxon>
        <taxon>Dikarya</taxon>
        <taxon>Ascomycota</taxon>
        <taxon>Pezizomycotina</taxon>
        <taxon>Dothideomycetes</taxon>
        <taxon>Dothideomycetidae</taxon>
        <taxon>Mycosphaerellales</taxon>
        <taxon>Teratosphaeriaceae</taxon>
        <taxon>Oleoguttula</taxon>
    </lineage>
</organism>
<evidence type="ECO:0000313" key="2">
    <source>
        <dbReference type="EMBL" id="KAK4548373.1"/>
    </source>
</evidence>
<sequence length="301" mass="33132">MQSGLQQQHQQHQPDQQQQHHNRNRNRTRNPKPSVAHHLLTMPEGDNERLMRAIDLLVVCVQHRVFHSLDGVVAADIDLQYAGELANGVIVAVTVVNECLVIEDQRRQDEWERVGGKGRYDQQGQSVGGDGGGGNGAENLFTHYRLGQQHQANYQAQQQEPQTGLASSEPAPPSVLAQQDFMRSLIDRELNWRAALPANNPQRLSGATTLLYACATGPALRSVHTADPASVDVEYVRELTKAMGVALEVVDDYLVEEERRREADAAIKGTGQGGEHGDGNGPDRMGREGQQDFGGGWTEEQ</sequence>
<dbReference type="EMBL" id="JAVFHQ010000008">
    <property type="protein sequence ID" value="KAK4548373.1"/>
    <property type="molecule type" value="Genomic_DNA"/>
</dbReference>
<evidence type="ECO:0000256" key="1">
    <source>
        <dbReference type="SAM" id="MobiDB-lite"/>
    </source>
</evidence>
<evidence type="ECO:0000313" key="3">
    <source>
        <dbReference type="Proteomes" id="UP001324427"/>
    </source>
</evidence>
<feature type="region of interest" description="Disordered" evidence="1">
    <location>
        <begin position="113"/>
        <end position="140"/>
    </location>
</feature>
<accession>A0AAV9JRZ3</accession>
<reference evidence="2 3" key="1">
    <citation type="submission" date="2021-11" db="EMBL/GenBank/DDBJ databases">
        <title>Black yeast isolated from Biological Soil Crust.</title>
        <authorList>
            <person name="Kurbessoian T."/>
        </authorList>
    </citation>
    <scope>NUCLEOTIDE SEQUENCE [LARGE SCALE GENOMIC DNA]</scope>
    <source>
        <strain evidence="2 3">CCFEE 5522</strain>
    </source>
</reference>
<proteinExistence type="predicted"/>
<gene>
    <name evidence="2" type="ORF">LTR36_010244</name>
</gene>
<feature type="region of interest" description="Disordered" evidence="1">
    <location>
        <begin position="264"/>
        <end position="301"/>
    </location>
</feature>
<feature type="compositionally biased region" description="Gly residues" evidence="1">
    <location>
        <begin position="292"/>
        <end position="301"/>
    </location>
</feature>
<feature type="compositionally biased region" description="Low complexity" evidence="1">
    <location>
        <begin position="152"/>
        <end position="162"/>
    </location>
</feature>
<feature type="compositionally biased region" description="Gly residues" evidence="1">
    <location>
        <begin position="126"/>
        <end position="136"/>
    </location>
</feature>
<dbReference type="AlphaFoldDB" id="A0AAV9JRZ3"/>
<feature type="compositionally biased region" description="Low complexity" evidence="1">
    <location>
        <begin position="1"/>
        <end position="19"/>
    </location>
</feature>
<keyword evidence="3" id="KW-1185">Reference proteome</keyword>
<feature type="region of interest" description="Disordered" evidence="1">
    <location>
        <begin position="152"/>
        <end position="173"/>
    </location>
</feature>
<feature type="region of interest" description="Disordered" evidence="1">
    <location>
        <begin position="1"/>
        <end position="38"/>
    </location>
</feature>
<protein>
    <submittedName>
        <fullName evidence="2">Uncharacterized protein</fullName>
    </submittedName>
</protein>